<dbReference type="Pfam" id="PF17784">
    <property type="entry name" value="Sulfotransfer_4"/>
    <property type="match status" value="1"/>
</dbReference>
<protein>
    <recommendedName>
        <fullName evidence="3">P-loop containing nucleoside triphosphate hydrolase protein</fullName>
    </recommendedName>
</protein>
<accession>A0AAV5A014</accession>
<evidence type="ECO:0000313" key="1">
    <source>
        <dbReference type="EMBL" id="GJJ07981.1"/>
    </source>
</evidence>
<gene>
    <name evidence="1" type="ORF">Clacol_002188</name>
</gene>
<dbReference type="SUPFAM" id="SSF52540">
    <property type="entry name" value="P-loop containing nucleoside triphosphate hydrolases"/>
    <property type="match status" value="1"/>
</dbReference>
<proteinExistence type="predicted"/>
<dbReference type="PANTHER" id="PTHR36978:SF4">
    <property type="entry name" value="P-LOOP CONTAINING NUCLEOSIDE TRIPHOSPHATE HYDROLASE PROTEIN"/>
    <property type="match status" value="1"/>
</dbReference>
<dbReference type="EMBL" id="BPWL01000002">
    <property type="protein sequence ID" value="GJJ07981.1"/>
    <property type="molecule type" value="Genomic_DNA"/>
</dbReference>
<name>A0AAV5A014_9AGAM</name>
<dbReference type="Gene3D" id="3.40.50.300">
    <property type="entry name" value="P-loop containing nucleotide triphosphate hydrolases"/>
    <property type="match status" value="1"/>
</dbReference>
<organism evidence="1 2">
    <name type="scientific">Clathrus columnatus</name>
    <dbReference type="NCBI Taxonomy" id="1419009"/>
    <lineage>
        <taxon>Eukaryota</taxon>
        <taxon>Fungi</taxon>
        <taxon>Dikarya</taxon>
        <taxon>Basidiomycota</taxon>
        <taxon>Agaricomycotina</taxon>
        <taxon>Agaricomycetes</taxon>
        <taxon>Phallomycetidae</taxon>
        <taxon>Phallales</taxon>
        <taxon>Clathraceae</taxon>
        <taxon>Clathrus</taxon>
    </lineage>
</organism>
<dbReference type="PANTHER" id="PTHR36978">
    <property type="entry name" value="P-LOOP CONTAINING NUCLEOTIDE TRIPHOSPHATE HYDROLASE"/>
    <property type="match status" value="1"/>
</dbReference>
<evidence type="ECO:0008006" key="3">
    <source>
        <dbReference type="Google" id="ProtNLM"/>
    </source>
</evidence>
<reference evidence="1" key="1">
    <citation type="submission" date="2021-10" db="EMBL/GenBank/DDBJ databases">
        <title>De novo Genome Assembly of Clathrus columnatus (Basidiomycota, Fungi) Using Illumina and Nanopore Sequence Data.</title>
        <authorList>
            <person name="Ogiso-Tanaka E."/>
            <person name="Itagaki H."/>
            <person name="Hosoya T."/>
            <person name="Hosaka K."/>
        </authorList>
    </citation>
    <scope>NUCLEOTIDE SEQUENCE</scope>
    <source>
        <strain evidence="1">MO-923</strain>
    </source>
</reference>
<dbReference type="InterPro" id="IPR040632">
    <property type="entry name" value="Sulfotransfer_4"/>
</dbReference>
<dbReference type="AlphaFoldDB" id="A0AAV5A014"/>
<comment type="caution">
    <text evidence="1">The sequence shown here is derived from an EMBL/GenBank/DDBJ whole genome shotgun (WGS) entry which is preliminary data.</text>
</comment>
<keyword evidence="2" id="KW-1185">Reference proteome</keyword>
<sequence>MSELMRRDAPSIQVIGVGVGRTGTLSLCKALETLGLGPCWHPLNVDSYEEKRWDGWIGLAEEDASPEKCDEVLKGYRAVVDGPAAIIASSLLKAYPQAKFILTTRDPQSWETSMKNTVFGMYEKRKLTKDPSFGIQQVVEMVAVILRNGLTITDLFPLLDGYHGGRIHDHAQEEFLKHEEHIKRIIPENQLLIYRVEEGWDPLVNFLGV</sequence>
<dbReference type="InterPro" id="IPR027417">
    <property type="entry name" value="P-loop_NTPase"/>
</dbReference>
<evidence type="ECO:0000313" key="2">
    <source>
        <dbReference type="Proteomes" id="UP001050691"/>
    </source>
</evidence>
<dbReference type="Proteomes" id="UP001050691">
    <property type="component" value="Unassembled WGS sequence"/>
</dbReference>